<comment type="caution">
    <text evidence="1">The sequence shown here is derived from an EMBL/GenBank/DDBJ whole genome shotgun (WGS) entry which is preliminary data.</text>
</comment>
<name>A0A9Q4HW92_9BACI</name>
<dbReference type="Proteomes" id="UP001073053">
    <property type="component" value="Unassembled WGS sequence"/>
</dbReference>
<proteinExistence type="predicted"/>
<protein>
    <submittedName>
        <fullName evidence="1">Uncharacterized protein</fullName>
    </submittedName>
</protein>
<organism evidence="1 2">
    <name type="scientific">Bacillus halotolerans</name>
    <dbReference type="NCBI Taxonomy" id="260554"/>
    <lineage>
        <taxon>Bacteria</taxon>
        <taxon>Bacillati</taxon>
        <taxon>Bacillota</taxon>
        <taxon>Bacilli</taxon>
        <taxon>Bacillales</taxon>
        <taxon>Bacillaceae</taxon>
        <taxon>Bacillus</taxon>
    </lineage>
</organism>
<sequence>MELAEEYLTKVQKIGGVYVLQVNDDVTLHQRHQLIEEWHDIYEEELVVIPQDFKIHYSNRYSFYIAMILVKMGYKITRQKWVKNEKTNKEIRHIKMVNEMVQISQNGELRPYIIVDDDMEAEDYTIIV</sequence>
<reference evidence="1" key="1">
    <citation type="submission" date="2022-02" db="EMBL/GenBank/DDBJ databases">
        <title>Crop Bioprotection Bacillus Genome Sequencing.</title>
        <authorList>
            <person name="Dunlap C."/>
        </authorList>
    </citation>
    <scope>NUCLEOTIDE SEQUENCE</scope>
    <source>
        <strain evidence="1">EC49O2N-C10</strain>
    </source>
</reference>
<dbReference type="RefSeq" id="WP_268522606.1">
    <property type="nucleotide sequence ID" value="NZ_JALAWA010000013.1"/>
</dbReference>
<evidence type="ECO:0000313" key="2">
    <source>
        <dbReference type="Proteomes" id="UP001073053"/>
    </source>
</evidence>
<accession>A0A9Q4HW92</accession>
<dbReference type="AlphaFoldDB" id="A0A9Q4HW92"/>
<gene>
    <name evidence="1" type="ORF">MOF03_18315</name>
</gene>
<evidence type="ECO:0000313" key="1">
    <source>
        <dbReference type="EMBL" id="MCY9186564.1"/>
    </source>
</evidence>
<dbReference type="EMBL" id="JALAWA010000013">
    <property type="protein sequence ID" value="MCY9186564.1"/>
    <property type="molecule type" value="Genomic_DNA"/>
</dbReference>